<keyword evidence="2" id="KW-1185">Reference proteome</keyword>
<dbReference type="KEGG" id="mmyr:MXMO3_01713"/>
<dbReference type="Proteomes" id="UP000258927">
    <property type="component" value="Chromosome"/>
</dbReference>
<evidence type="ECO:0000313" key="1">
    <source>
        <dbReference type="EMBL" id="AVX04239.1"/>
    </source>
</evidence>
<protein>
    <submittedName>
        <fullName evidence="1">Uncharacterized protein</fullName>
    </submittedName>
</protein>
<name>A0A2R4MEE9_9HYPH</name>
<proteinExistence type="predicted"/>
<dbReference type="EMBL" id="CP021330">
    <property type="protein sequence ID" value="AVX04239.1"/>
    <property type="molecule type" value="Genomic_DNA"/>
</dbReference>
<dbReference type="AlphaFoldDB" id="A0A2R4MEE9"/>
<organism evidence="1 2">
    <name type="scientific">Maritalea myrionectae</name>
    <dbReference type="NCBI Taxonomy" id="454601"/>
    <lineage>
        <taxon>Bacteria</taxon>
        <taxon>Pseudomonadati</taxon>
        <taxon>Pseudomonadota</taxon>
        <taxon>Alphaproteobacteria</taxon>
        <taxon>Hyphomicrobiales</taxon>
        <taxon>Devosiaceae</taxon>
        <taxon>Maritalea</taxon>
    </lineage>
</organism>
<gene>
    <name evidence="1" type="ORF">MXMO3_01713</name>
</gene>
<sequence length="147" mass="14842">MASLATIATVVSAAGTIAGGIAANAAAQDEARQLEAKGKEEFAASQREAEIKRQEGRLIMSRQQALAAASGAGAGDDAPTILKLMSGTARESEFNAQVEMFGGKSRKSGLFNAASNRRREGAATLLGSVTKAVGGGIRGLNTSGAFG</sequence>
<accession>A0A2R4MEE9</accession>
<reference evidence="1 2" key="1">
    <citation type="submission" date="2017-05" db="EMBL/GenBank/DDBJ databases">
        <title>Genome Analysis of Maritalea myrionectae HL2708#5.</title>
        <authorList>
            <consortium name="Cotde Inc.-PKNU"/>
            <person name="Jang D."/>
            <person name="Oh H.-M."/>
        </authorList>
    </citation>
    <scope>NUCLEOTIDE SEQUENCE [LARGE SCALE GENOMIC DNA]</scope>
    <source>
        <strain evidence="1 2">HL2708#5</strain>
    </source>
</reference>
<evidence type="ECO:0000313" key="2">
    <source>
        <dbReference type="Proteomes" id="UP000258927"/>
    </source>
</evidence>
<dbReference type="RefSeq" id="WP_117395583.1">
    <property type="nucleotide sequence ID" value="NZ_CP021330.1"/>
</dbReference>